<keyword evidence="4" id="KW-0496">Mitochondrion</keyword>
<dbReference type="PANTHER" id="PTHR13473">
    <property type="entry name" value="MITOCHONDRIAL RIBOSOMAL PROTEIN L48"/>
    <property type="match status" value="1"/>
</dbReference>
<keyword evidence="11" id="KW-1185">Reference proteome</keyword>
<keyword evidence="5" id="KW-0687">Ribonucleoprotein</keyword>
<feature type="non-terminal residue" evidence="10">
    <location>
        <position position="1"/>
    </location>
</feature>
<sequence>VFSVVQNHDRNYRSKPTHGIGRYKYLLPKEVPKKKKEKLQMKEIKAGTDVEYAVLNVCVSGHDMTLVEHFSQYIHNLCNRLKIKVDESYALPTKCTEVMLMQDQGTKMYTDAILNTHMRVVQLGALSSTLAPIFIEILQMNQPEGVQFSIKEILDSTMVWMVGVVLKEQYVKSLERMMIMKLEIEGVMMNVVSAYFPQIWCAMDEKNDFWCELDEVVESVPKGRRVVIGADF</sequence>
<evidence type="ECO:0000256" key="8">
    <source>
        <dbReference type="ARBA" id="ARBA00084068"/>
    </source>
</evidence>
<keyword evidence="3" id="KW-0689">Ribosomal protein</keyword>
<comment type="similarity">
    <text evidence="6">Belongs to the mitochondrion-specific ribosomal protein mL48 family.</text>
</comment>
<gene>
    <name evidence="10" type="primary">Mrpl48</name>
    <name evidence="10" type="ORF">GTO96_0013115</name>
</gene>
<reference evidence="10 11" key="1">
    <citation type="journal article" date="2021" name="Cell">
        <title>Tracing the genetic footprints of vertebrate landing in non-teleost ray-finned fishes.</title>
        <authorList>
            <person name="Bi X."/>
            <person name="Wang K."/>
            <person name="Yang L."/>
            <person name="Pan H."/>
            <person name="Jiang H."/>
            <person name="Wei Q."/>
            <person name="Fang M."/>
            <person name="Yu H."/>
            <person name="Zhu C."/>
            <person name="Cai Y."/>
            <person name="He Y."/>
            <person name="Gan X."/>
            <person name="Zeng H."/>
            <person name="Yu D."/>
            <person name="Zhu Y."/>
            <person name="Jiang H."/>
            <person name="Qiu Q."/>
            <person name="Yang H."/>
            <person name="Zhang Y.E."/>
            <person name="Wang W."/>
            <person name="Zhu M."/>
            <person name="He S."/>
            <person name="Zhang G."/>
        </authorList>
    </citation>
    <scope>NUCLEOTIDE SEQUENCE [LARGE SCALE GENOMIC DNA]</scope>
    <source>
        <strain evidence="10">Bchr_013</strain>
    </source>
</reference>
<feature type="domain" description="Small ribosomal subunit protein uS10" evidence="9">
    <location>
        <begin position="56"/>
        <end position="151"/>
    </location>
</feature>
<dbReference type="SMART" id="SM01403">
    <property type="entry name" value="Ribosomal_S10"/>
    <property type="match status" value="1"/>
</dbReference>
<dbReference type="GO" id="GO:0005761">
    <property type="term" value="C:mitochondrial ribosome"/>
    <property type="evidence" value="ECO:0007669"/>
    <property type="project" value="InterPro"/>
</dbReference>
<dbReference type="EMBL" id="JAATIS010008602">
    <property type="protein sequence ID" value="KAG2457374.1"/>
    <property type="molecule type" value="Genomic_DNA"/>
</dbReference>
<dbReference type="InterPro" id="IPR027486">
    <property type="entry name" value="Ribosomal_uS10_dom"/>
</dbReference>
<dbReference type="InterPro" id="IPR036838">
    <property type="entry name" value="Ribosomal_uS10_dom_sf"/>
</dbReference>
<feature type="non-terminal residue" evidence="10">
    <location>
        <position position="232"/>
    </location>
</feature>
<keyword evidence="2" id="KW-0809">Transit peptide</keyword>
<dbReference type="AlphaFoldDB" id="A0A8X7WX82"/>
<evidence type="ECO:0000256" key="5">
    <source>
        <dbReference type="ARBA" id="ARBA00023274"/>
    </source>
</evidence>
<dbReference type="Pfam" id="PF00338">
    <property type="entry name" value="Ribosomal_S10"/>
    <property type="match status" value="1"/>
</dbReference>
<dbReference type="InterPro" id="IPR027487">
    <property type="entry name" value="Ribosomal_mL48"/>
</dbReference>
<evidence type="ECO:0000256" key="2">
    <source>
        <dbReference type="ARBA" id="ARBA00022946"/>
    </source>
</evidence>
<evidence type="ECO:0000256" key="7">
    <source>
        <dbReference type="ARBA" id="ARBA00071667"/>
    </source>
</evidence>
<dbReference type="GO" id="GO:1990904">
    <property type="term" value="C:ribonucleoprotein complex"/>
    <property type="evidence" value="ECO:0007669"/>
    <property type="project" value="UniProtKB-KW"/>
</dbReference>
<comment type="subcellular location">
    <subcellularLocation>
        <location evidence="1">Mitochondrion</location>
    </subcellularLocation>
</comment>
<dbReference type="SUPFAM" id="SSF54999">
    <property type="entry name" value="Ribosomal protein S10"/>
    <property type="match status" value="1"/>
</dbReference>
<dbReference type="Proteomes" id="UP000886611">
    <property type="component" value="Unassembled WGS sequence"/>
</dbReference>
<organism evidence="10 11">
    <name type="scientific">Polypterus senegalus</name>
    <name type="common">Senegal bichir</name>
    <dbReference type="NCBI Taxonomy" id="55291"/>
    <lineage>
        <taxon>Eukaryota</taxon>
        <taxon>Metazoa</taxon>
        <taxon>Chordata</taxon>
        <taxon>Craniata</taxon>
        <taxon>Vertebrata</taxon>
        <taxon>Euteleostomi</taxon>
        <taxon>Actinopterygii</taxon>
        <taxon>Polypteriformes</taxon>
        <taxon>Polypteridae</taxon>
        <taxon>Polypterus</taxon>
    </lineage>
</organism>
<evidence type="ECO:0000256" key="6">
    <source>
        <dbReference type="ARBA" id="ARBA00061445"/>
    </source>
</evidence>
<evidence type="ECO:0000259" key="9">
    <source>
        <dbReference type="SMART" id="SM01403"/>
    </source>
</evidence>
<name>A0A8X7WX82_POLSE</name>
<evidence type="ECO:0000256" key="1">
    <source>
        <dbReference type="ARBA" id="ARBA00004173"/>
    </source>
</evidence>
<evidence type="ECO:0000256" key="4">
    <source>
        <dbReference type="ARBA" id="ARBA00023128"/>
    </source>
</evidence>
<accession>A0A8X7WX82</accession>
<dbReference type="Gene3D" id="3.30.70.600">
    <property type="entry name" value="Ribosomal protein S10 domain"/>
    <property type="match status" value="1"/>
</dbReference>
<dbReference type="FunFam" id="3.30.70.600:FF:000006">
    <property type="entry name" value="39S ribosomal protein L48, mitochondrial"/>
    <property type="match status" value="1"/>
</dbReference>
<evidence type="ECO:0000256" key="3">
    <source>
        <dbReference type="ARBA" id="ARBA00022980"/>
    </source>
</evidence>
<dbReference type="GO" id="GO:0005743">
    <property type="term" value="C:mitochondrial inner membrane"/>
    <property type="evidence" value="ECO:0007669"/>
    <property type="project" value="UniProtKB-ARBA"/>
</dbReference>
<evidence type="ECO:0000313" key="11">
    <source>
        <dbReference type="Proteomes" id="UP000886611"/>
    </source>
</evidence>
<proteinExistence type="inferred from homology"/>
<evidence type="ECO:0000313" key="10">
    <source>
        <dbReference type="EMBL" id="KAG2457374.1"/>
    </source>
</evidence>
<comment type="caution">
    <text evidence="10">The sequence shown here is derived from an EMBL/GenBank/DDBJ whole genome shotgun (WGS) entry which is preliminary data.</text>
</comment>
<dbReference type="PANTHER" id="PTHR13473:SF0">
    <property type="entry name" value="LARGE RIBOSOMAL SUBUNIT PROTEIN ML48"/>
    <property type="match status" value="1"/>
</dbReference>
<protein>
    <recommendedName>
        <fullName evidence="7">Large ribosomal subunit protein mL48</fullName>
    </recommendedName>
    <alternativeName>
        <fullName evidence="8">39S ribosomal protein L48, mitochondrial</fullName>
    </alternativeName>
</protein>